<dbReference type="PANTHER" id="PTHR46577">
    <property type="entry name" value="HTH-TYPE TRANSCRIPTIONAL REGULATORY PROTEIN GABR"/>
    <property type="match status" value="1"/>
</dbReference>
<keyword evidence="3" id="KW-0805">Transcription regulation</keyword>
<dbReference type="InterPro" id="IPR015421">
    <property type="entry name" value="PyrdxlP-dep_Trfase_major"/>
</dbReference>
<dbReference type="Proteomes" id="UP000587527">
    <property type="component" value="Unassembled WGS sequence"/>
</dbReference>
<dbReference type="GO" id="GO:0003677">
    <property type="term" value="F:DNA binding"/>
    <property type="evidence" value="ECO:0007669"/>
    <property type="project" value="UniProtKB-KW"/>
</dbReference>
<dbReference type="InterPro" id="IPR015424">
    <property type="entry name" value="PyrdxlP-dep_Trfase"/>
</dbReference>
<dbReference type="Gene3D" id="1.10.10.10">
    <property type="entry name" value="Winged helix-like DNA-binding domain superfamily/Winged helix DNA-binding domain"/>
    <property type="match status" value="1"/>
</dbReference>
<protein>
    <submittedName>
        <fullName evidence="7">DNA-binding transcriptional MocR family regulator</fullName>
    </submittedName>
</protein>
<dbReference type="PROSITE" id="PS50949">
    <property type="entry name" value="HTH_GNTR"/>
    <property type="match status" value="1"/>
</dbReference>
<dbReference type="CDD" id="cd00609">
    <property type="entry name" value="AAT_like"/>
    <property type="match status" value="1"/>
</dbReference>
<keyword evidence="2" id="KW-0663">Pyridoxal phosphate</keyword>
<dbReference type="InterPro" id="IPR000524">
    <property type="entry name" value="Tscrpt_reg_HTH_GntR"/>
</dbReference>
<dbReference type="InterPro" id="IPR004839">
    <property type="entry name" value="Aminotransferase_I/II_large"/>
</dbReference>
<dbReference type="InterPro" id="IPR051446">
    <property type="entry name" value="HTH_trans_reg/aminotransferase"/>
</dbReference>
<evidence type="ECO:0000256" key="3">
    <source>
        <dbReference type="ARBA" id="ARBA00023015"/>
    </source>
</evidence>
<dbReference type="PANTHER" id="PTHR46577:SF1">
    <property type="entry name" value="HTH-TYPE TRANSCRIPTIONAL REGULATORY PROTEIN GABR"/>
    <property type="match status" value="1"/>
</dbReference>
<evidence type="ECO:0000256" key="5">
    <source>
        <dbReference type="ARBA" id="ARBA00023163"/>
    </source>
</evidence>
<dbReference type="CDD" id="cd07377">
    <property type="entry name" value="WHTH_GntR"/>
    <property type="match status" value="1"/>
</dbReference>
<evidence type="ECO:0000256" key="1">
    <source>
        <dbReference type="ARBA" id="ARBA00005384"/>
    </source>
</evidence>
<evidence type="ECO:0000313" key="8">
    <source>
        <dbReference type="Proteomes" id="UP000587527"/>
    </source>
</evidence>
<dbReference type="Pfam" id="PF00155">
    <property type="entry name" value="Aminotran_1_2"/>
    <property type="match status" value="1"/>
</dbReference>
<gene>
    <name evidence="7" type="ORF">F4553_001833</name>
</gene>
<dbReference type="InterPro" id="IPR036388">
    <property type="entry name" value="WH-like_DNA-bd_sf"/>
</dbReference>
<organism evidence="7 8">
    <name type="scientific">Allocatelliglobosispora scoriae</name>
    <dbReference type="NCBI Taxonomy" id="643052"/>
    <lineage>
        <taxon>Bacteria</taxon>
        <taxon>Bacillati</taxon>
        <taxon>Actinomycetota</taxon>
        <taxon>Actinomycetes</taxon>
        <taxon>Micromonosporales</taxon>
        <taxon>Micromonosporaceae</taxon>
        <taxon>Allocatelliglobosispora</taxon>
    </lineage>
</organism>
<evidence type="ECO:0000313" key="7">
    <source>
        <dbReference type="EMBL" id="MBB5868454.1"/>
    </source>
</evidence>
<name>A0A841BJL9_9ACTN</name>
<reference evidence="7 8" key="1">
    <citation type="submission" date="2020-08" db="EMBL/GenBank/DDBJ databases">
        <title>Sequencing the genomes of 1000 actinobacteria strains.</title>
        <authorList>
            <person name="Klenk H.-P."/>
        </authorList>
    </citation>
    <scope>NUCLEOTIDE SEQUENCE [LARGE SCALE GENOMIC DNA]</scope>
    <source>
        <strain evidence="7 8">DSM 45362</strain>
    </source>
</reference>
<dbReference type="SUPFAM" id="SSF46785">
    <property type="entry name" value="Winged helix' DNA-binding domain"/>
    <property type="match status" value="1"/>
</dbReference>
<feature type="domain" description="HTH gntR-type" evidence="6">
    <location>
        <begin position="1"/>
        <end position="69"/>
    </location>
</feature>
<dbReference type="InterPro" id="IPR036390">
    <property type="entry name" value="WH_DNA-bd_sf"/>
</dbReference>
<dbReference type="SUPFAM" id="SSF53383">
    <property type="entry name" value="PLP-dependent transferases"/>
    <property type="match status" value="1"/>
</dbReference>
<dbReference type="Gene3D" id="3.40.640.10">
    <property type="entry name" value="Type I PLP-dependent aspartate aminotransferase-like (Major domain)"/>
    <property type="match status" value="1"/>
</dbReference>
<dbReference type="AlphaFoldDB" id="A0A841BJL9"/>
<keyword evidence="8" id="KW-1185">Reference proteome</keyword>
<accession>A0A841BJL9</accession>
<keyword evidence="5" id="KW-0804">Transcription</keyword>
<evidence type="ECO:0000256" key="2">
    <source>
        <dbReference type="ARBA" id="ARBA00022898"/>
    </source>
</evidence>
<dbReference type="GO" id="GO:0030170">
    <property type="term" value="F:pyridoxal phosphate binding"/>
    <property type="evidence" value="ECO:0007669"/>
    <property type="project" value="InterPro"/>
</dbReference>
<dbReference type="EMBL" id="JACHMN010000002">
    <property type="protein sequence ID" value="MBB5868454.1"/>
    <property type="molecule type" value="Genomic_DNA"/>
</dbReference>
<dbReference type="SMART" id="SM00345">
    <property type="entry name" value="HTH_GNTR"/>
    <property type="match status" value="1"/>
</dbReference>
<comment type="caution">
    <text evidence="7">The sequence shown here is derived from an EMBL/GenBank/DDBJ whole genome shotgun (WGS) entry which is preliminary data.</text>
</comment>
<sequence length="441" mass="46891">MDDFRLVADDVEADIRSGRLRPGERLLPQREFARRRGMAVSTAARVYQELTRRGLTAGEIGRGTFVLGEAGPPTVEHGPAMIDLEANFPVLAEQVPMLARSIARVLEPSALTAVLNPVPVYATAEARAVGAGFLGRGGWQPEADRMLFTGSGRQSIAAALVTLARPGQRLGVEELTYPVVKSIAARHGVTLVPIEMDEHGLSPSALAETHRHTPLAAVYVQPTLHNPLGTTMPAQRRAELGACLADLGLVAIEDGINSFLDDEALPLAAYAPQQTIGVDSLSKRVGAGLNLGFVHGPARLTEPLAAAIRSWTWTAPGLALACAVTVLADGTAERIIRLKQRDAVFRHAIAGEVLAEFDLQSDPRAYHVWWRLPGKWTSDAFTSAAARLGIVISPASDFAVAPAPEAVRLSLSSPDPVALRRSLELLAGVARTIPSEVGAAY</sequence>
<dbReference type="RefSeq" id="WP_184834409.1">
    <property type="nucleotide sequence ID" value="NZ_JACHMN010000002.1"/>
</dbReference>
<dbReference type="Pfam" id="PF00392">
    <property type="entry name" value="GntR"/>
    <property type="match status" value="1"/>
</dbReference>
<proteinExistence type="inferred from homology"/>
<dbReference type="GO" id="GO:0003700">
    <property type="term" value="F:DNA-binding transcription factor activity"/>
    <property type="evidence" value="ECO:0007669"/>
    <property type="project" value="InterPro"/>
</dbReference>
<keyword evidence="4 7" id="KW-0238">DNA-binding</keyword>
<evidence type="ECO:0000256" key="4">
    <source>
        <dbReference type="ARBA" id="ARBA00023125"/>
    </source>
</evidence>
<evidence type="ECO:0000259" key="6">
    <source>
        <dbReference type="PROSITE" id="PS50949"/>
    </source>
</evidence>
<comment type="similarity">
    <text evidence="1">In the C-terminal section; belongs to the class-I pyridoxal-phosphate-dependent aminotransferase family.</text>
</comment>